<dbReference type="RefSeq" id="WP_092232656.1">
    <property type="nucleotide sequence ID" value="NZ_FNTR01000004.1"/>
</dbReference>
<dbReference type="GO" id="GO:0043709">
    <property type="term" value="P:cell adhesion involved in single-species biofilm formation"/>
    <property type="evidence" value="ECO:0007669"/>
    <property type="project" value="TreeGrafter"/>
</dbReference>
<dbReference type="Gene3D" id="3.30.70.270">
    <property type="match status" value="1"/>
</dbReference>
<evidence type="ECO:0000256" key="1">
    <source>
        <dbReference type="ARBA" id="ARBA00001946"/>
    </source>
</evidence>
<feature type="compositionally biased region" description="Low complexity" evidence="5">
    <location>
        <begin position="7"/>
        <end position="19"/>
    </location>
</feature>
<reference evidence="9 10" key="1">
    <citation type="submission" date="2019-11" db="EMBL/GenBank/DDBJ databases">
        <title>Epiphytic Pseudomonas syringae from cherry orchards.</title>
        <authorList>
            <person name="Hulin M.T."/>
        </authorList>
    </citation>
    <scope>NUCLEOTIDE SEQUENCE [LARGE SCALE GENOMIC DNA]</scope>
    <source>
        <strain evidence="9 10">PA-6-9F</strain>
    </source>
</reference>
<accession>A0AAW5AM49</accession>
<dbReference type="InterPro" id="IPR035965">
    <property type="entry name" value="PAS-like_dom_sf"/>
</dbReference>
<dbReference type="InterPro" id="IPR000014">
    <property type="entry name" value="PAS"/>
</dbReference>
<dbReference type="GO" id="GO:0005886">
    <property type="term" value="C:plasma membrane"/>
    <property type="evidence" value="ECO:0007669"/>
    <property type="project" value="UniProtKB-SubCell"/>
</dbReference>
<evidence type="ECO:0000256" key="3">
    <source>
        <dbReference type="ARBA" id="ARBA00012528"/>
    </source>
</evidence>
<feature type="region of interest" description="Disordered" evidence="5">
    <location>
        <begin position="1"/>
        <end position="21"/>
    </location>
</feature>
<dbReference type="SMART" id="SM00091">
    <property type="entry name" value="PAS"/>
    <property type="match status" value="1"/>
</dbReference>
<protein>
    <recommendedName>
        <fullName evidence="3">diguanylate cyclase</fullName>
        <ecNumber evidence="3">2.7.7.65</ecNumber>
    </recommendedName>
</protein>
<dbReference type="AlphaFoldDB" id="A0AAW5AM49"/>
<dbReference type="Pfam" id="PF00990">
    <property type="entry name" value="GGDEF"/>
    <property type="match status" value="1"/>
</dbReference>
<dbReference type="InterPro" id="IPR043128">
    <property type="entry name" value="Rev_trsase/Diguanyl_cyclase"/>
</dbReference>
<dbReference type="PANTHER" id="PTHR45138">
    <property type="entry name" value="REGULATORY COMPONENTS OF SENSORY TRANSDUCTION SYSTEM"/>
    <property type="match status" value="1"/>
</dbReference>
<evidence type="ECO:0000256" key="2">
    <source>
        <dbReference type="ARBA" id="ARBA00004533"/>
    </source>
</evidence>
<evidence type="ECO:0000256" key="4">
    <source>
        <dbReference type="ARBA" id="ARBA00034247"/>
    </source>
</evidence>
<dbReference type="EC" id="2.7.7.65" evidence="3"/>
<dbReference type="CDD" id="cd00130">
    <property type="entry name" value="PAS"/>
    <property type="match status" value="1"/>
</dbReference>
<dbReference type="Gene3D" id="3.30.450.20">
    <property type="entry name" value="PAS domain"/>
    <property type="match status" value="1"/>
</dbReference>
<dbReference type="GO" id="GO:1902201">
    <property type="term" value="P:negative regulation of bacterial-type flagellum-dependent cell motility"/>
    <property type="evidence" value="ECO:0007669"/>
    <property type="project" value="TreeGrafter"/>
</dbReference>
<evidence type="ECO:0000259" key="6">
    <source>
        <dbReference type="PROSITE" id="PS50112"/>
    </source>
</evidence>
<evidence type="ECO:0000313" key="9">
    <source>
        <dbReference type="EMBL" id="MCF5060858.1"/>
    </source>
</evidence>
<dbReference type="PANTHER" id="PTHR45138:SF9">
    <property type="entry name" value="DIGUANYLATE CYCLASE DGCM-RELATED"/>
    <property type="match status" value="1"/>
</dbReference>
<dbReference type="EMBL" id="WKEW01000182">
    <property type="protein sequence ID" value="MCF5060858.1"/>
    <property type="molecule type" value="Genomic_DNA"/>
</dbReference>
<feature type="domain" description="PAS" evidence="6">
    <location>
        <begin position="43"/>
        <end position="116"/>
    </location>
</feature>
<dbReference type="InterPro" id="IPR050469">
    <property type="entry name" value="Diguanylate_Cyclase"/>
</dbReference>
<dbReference type="PROSITE" id="PS50112">
    <property type="entry name" value="PAS"/>
    <property type="match status" value="1"/>
</dbReference>
<comment type="subcellular location">
    <subcellularLocation>
        <location evidence="2">Cell inner membrane</location>
    </subcellularLocation>
</comment>
<name>A0AAW5AM49_9PSED</name>
<dbReference type="CDD" id="cd01949">
    <property type="entry name" value="GGDEF"/>
    <property type="match status" value="1"/>
</dbReference>
<proteinExistence type="predicted"/>
<feature type="domain" description="GGDEF" evidence="8">
    <location>
        <begin position="204"/>
        <end position="337"/>
    </location>
</feature>
<evidence type="ECO:0000313" key="10">
    <source>
        <dbReference type="Proteomes" id="UP000814172"/>
    </source>
</evidence>
<dbReference type="InterPro" id="IPR029787">
    <property type="entry name" value="Nucleotide_cyclase"/>
</dbReference>
<sequence length="340" mass="37843">MVHETDSPTPTTPDSTDTSRPAPAATLLALMHAQGEVERLSEREQLLSSLLVSVNAVLWAIEWETRRVLYVSPAYERIFGRSASLLLAEHRGWRDSIHPEDQQYAEQSLAQVLALGAVEDRQYRIITADGQIRWLSDKCFTNQQAAPGKPLIVVGIAEDITEKKHLELELQRLATTDVLTRSSNRRHFFECAHHEFERACAQGLPLAFLLLDIDNFKNINDTYGHLEGDQVLLRIAESGRGVLRRGDLFGRIGGEEFAAVLPGCAPERAMQVAERLGQEVRQLSFSHEGQPYSVTVSQGLASLTAEDATLDSLFARADAAMYEAKRQGKNRVIASGSRRR</sequence>
<comment type="caution">
    <text evidence="9">The sequence shown here is derived from an EMBL/GenBank/DDBJ whole genome shotgun (WGS) entry which is preliminary data.</text>
</comment>
<dbReference type="Pfam" id="PF08447">
    <property type="entry name" value="PAS_3"/>
    <property type="match status" value="1"/>
</dbReference>
<dbReference type="SMART" id="SM00267">
    <property type="entry name" value="GGDEF"/>
    <property type="match status" value="1"/>
</dbReference>
<dbReference type="InterPro" id="IPR013655">
    <property type="entry name" value="PAS_fold_3"/>
</dbReference>
<dbReference type="InterPro" id="IPR000160">
    <property type="entry name" value="GGDEF_dom"/>
</dbReference>
<dbReference type="GO" id="GO:0052621">
    <property type="term" value="F:diguanylate cyclase activity"/>
    <property type="evidence" value="ECO:0007669"/>
    <property type="project" value="UniProtKB-EC"/>
</dbReference>
<comment type="cofactor">
    <cofactor evidence="1">
        <name>Mg(2+)</name>
        <dbReference type="ChEBI" id="CHEBI:18420"/>
    </cofactor>
</comment>
<dbReference type="PROSITE" id="PS50887">
    <property type="entry name" value="GGDEF"/>
    <property type="match status" value="1"/>
</dbReference>
<dbReference type="NCBIfam" id="TIGR00254">
    <property type="entry name" value="GGDEF"/>
    <property type="match status" value="1"/>
</dbReference>
<dbReference type="PROSITE" id="PS50113">
    <property type="entry name" value="PAC"/>
    <property type="match status" value="1"/>
</dbReference>
<dbReference type="NCBIfam" id="TIGR00229">
    <property type="entry name" value="sensory_box"/>
    <property type="match status" value="1"/>
</dbReference>
<feature type="domain" description="PAC" evidence="7">
    <location>
        <begin position="119"/>
        <end position="172"/>
    </location>
</feature>
<dbReference type="Proteomes" id="UP000814172">
    <property type="component" value="Unassembled WGS sequence"/>
</dbReference>
<dbReference type="FunFam" id="3.30.70.270:FF:000001">
    <property type="entry name" value="Diguanylate cyclase domain protein"/>
    <property type="match status" value="1"/>
</dbReference>
<gene>
    <name evidence="9" type="ORF">GIW75_28425</name>
</gene>
<dbReference type="InterPro" id="IPR000700">
    <property type="entry name" value="PAS-assoc_C"/>
</dbReference>
<evidence type="ECO:0000259" key="7">
    <source>
        <dbReference type="PROSITE" id="PS50113"/>
    </source>
</evidence>
<comment type="catalytic activity">
    <reaction evidence="4">
        <text>2 GTP = 3',3'-c-di-GMP + 2 diphosphate</text>
        <dbReference type="Rhea" id="RHEA:24898"/>
        <dbReference type="ChEBI" id="CHEBI:33019"/>
        <dbReference type="ChEBI" id="CHEBI:37565"/>
        <dbReference type="ChEBI" id="CHEBI:58805"/>
        <dbReference type="EC" id="2.7.7.65"/>
    </reaction>
</comment>
<evidence type="ECO:0000259" key="8">
    <source>
        <dbReference type="PROSITE" id="PS50887"/>
    </source>
</evidence>
<dbReference type="SUPFAM" id="SSF55073">
    <property type="entry name" value="Nucleotide cyclase"/>
    <property type="match status" value="1"/>
</dbReference>
<keyword evidence="10" id="KW-1185">Reference proteome</keyword>
<dbReference type="SUPFAM" id="SSF55785">
    <property type="entry name" value="PYP-like sensor domain (PAS domain)"/>
    <property type="match status" value="1"/>
</dbReference>
<evidence type="ECO:0000256" key="5">
    <source>
        <dbReference type="SAM" id="MobiDB-lite"/>
    </source>
</evidence>
<organism evidence="9 10">
    <name type="scientific">Pseudomonas proteolytica</name>
    <dbReference type="NCBI Taxonomy" id="219574"/>
    <lineage>
        <taxon>Bacteria</taxon>
        <taxon>Pseudomonadati</taxon>
        <taxon>Pseudomonadota</taxon>
        <taxon>Gammaproteobacteria</taxon>
        <taxon>Pseudomonadales</taxon>
        <taxon>Pseudomonadaceae</taxon>
        <taxon>Pseudomonas</taxon>
    </lineage>
</organism>
<dbReference type="GeneID" id="55538816"/>